<dbReference type="Proteomes" id="UP000076874">
    <property type="component" value="Unassembled WGS sequence"/>
</dbReference>
<keyword evidence="6 9" id="KW-0963">Cytoplasm</keyword>
<dbReference type="InterPro" id="IPR046342">
    <property type="entry name" value="CBS_dom_sf"/>
</dbReference>
<evidence type="ECO:0000256" key="4">
    <source>
        <dbReference type="ARBA" id="ARBA00014106"/>
    </source>
</evidence>
<comment type="similarity">
    <text evidence="3 9">Belongs to the SDS23 family.</text>
</comment>
<dbReference type="Gene3D" id="3.10.580.10">
    <property type="entry name" value="CBS-domain"/>
    <property type="match status" value="2"/>
</dbReference>
<evidence type="ECO:0000256" key="10">
    <source>
        <dbReference type="PROSITE-ProRule" id="PRU00703"/>
    </source>
</evidence>
<comment type="function">
    <text evidence="1 9">Involved in DNA replication and cell separation.</text>
</comment>
<evidence type="ECO:0000256" key="9">
    <source>
        <dbReference type="PIRNR" id="PIRNR018148"/>
    </source>
</evidence>
<feature type="domain" description="CBS" evidence="12">
    <location>
        <begin position="293"/>
        <end position="350"/>
    </location>
</feature>
<name>A0A167PTN6_9HYPO</name>
<dbReference type="GO" id="GO:0004865">
    <property type="term" value="F:protein serine/threonine phosphatase inhibitor activity"/>
    <property type="evidence" value="ECO:0007669"/>
    <property type="project" value="TreeGrafter"/>
</dbReference>
<feature type="compositionally biased region" description="Low complexity" evidence="11">
    <location>
        <begin position="449"/>
        <end position="471"/>
    </location>
</feature>
<dbReference type="Pfam" id="PF00571">
    <property type="entry name" value="CBS"/>
    <property type="match status" value="2"/>
</dbReference>
<evidence type="ECO:0000256" key="7">
    <source>
        <dbReference type="ARBA" id="ARBA00022737"/>
    </source>
</evidence>
<evidence type="ECO:0000256" key="5">
    <source>
        <dbReference type="ARBA" id="ARBA00020584"/>
    </source>
</evidence>
<evidence type="ECO:0000259" key="12">
    <source>
        <dbReference type="PROSITE" id="PS51371"/>
    </source>
</evidence>
<evidence type="ECO:0000256" key="11">
    <source>
        <dbReference type="SAM" id="MobiDB-lite"/>
    </source>
</evidence>
<dbReference type="PANTHER" id="PTHR13780">
    <property type="entry name" value="AMP-ACTIVATED PROTEIN KINASE, GAMMA REGULATORY SUBUNIT"/>
    <property type="match status" value="1"/>
</dbReference>
<dbReference type="CDD" id="cd02205">
    <property type="entry name" value="CBS_pair_SF"/>
    <property type="match status" value="1"/>
</dbReference>
<dbReference type="SMART" id="SM00116">
    <property type="entry name" value="CBS"/>
    <property type="match status" value="3"/>
</dbReference>
<comment type="caution">
    <text evidence="13">The sequence shown here is derived from an EMBL/GenBank/DDBJ whole genome shotgun (WGS) entry which is preliminary data.</text>
</comment>
<dbReference type="InterPro" id="IPR000644">
    <property type="entry name" value="CBS_dom"/>
</dbReference>
<gene>
    <name evidence="13" type="ORF">SPI_07397</name>
</gene>
<evidence type="ECO:0000313" key="14">
    <source>
        <dbReference type="Proteomes" id="UP000076874"/>
    </source>
</evidence>
<feature type="compositionally biased region" description="Polar residues" evidence="11">
    <location>
        <begin position="1"/>
        <end position="20"/>
    </location>
</feature>
<reference evidence="13 14" key="1">
    <citation type="journal article" date="2016" name="Genome Biol. Evol.">
        <title>Divergent and convergent evolution of fungal pathogenicity.</title>
        <authorList>
            <person name="Shang Y."/>
            <person name="Xiao G."/>
            <person name="Zheng P."/>
            <person name="Cen K."/>
            <person name="Zhan S."/>
            <person name="Wang C."/>
        </authorList>
    </citation>
    <scope>NUCLEOTIDE SEQUENCE [LARGE SCALE GENOMIC DNA]</scope>
    <source>
        <strain evidence="13 14">RCEF 264</strain>
    </source>
</reference>
<feature type="compositionally biased region" description="Low complexity" evidence="11">
    <location>
        <begin position="28"/>
        <end position="49"/>
    </location>
</feature>
<dbReference type="GO" id="GO:0005737">
    <property type="term" value="C:cytoplasm"/>
    <property type="evidence" value="ECO:0007669"/>
    <property type="project" value="UniProtKB-SubCell"/>
</dbReference>
<sequence length="579" mass="61695">MDSSASPPAERSTSQGATNGSGAGSVPQLTQAASTASTAGVSTSLTGAALPERSPSRSGIRHPAAHRQSLAENLRNLPPSPRSHRHPSFTQQAAQDLLNHPPPQRQPNPRFAGRDWYDIAVGELLSEDDATWAEMDTSVEECTKILLRTSRTGVVLLRERPTDETVVSTFDYNDLNAYLLVVIGMGQPEPADVPVFARISQRAQDREAIAVRDIQPICQPDPLKTLSVTDSLLRAIELFGSGVRRILVTKPASSDVVGVLSQLRLLEFFWHEAVSFPLIDRLYAATLRDLRIGSQETIAINADRPLADALTLMHNEGLTSVAVVDNGLNVVGNISTRDVEHLTSVTSAPLLHSSCMHFISVILSERGVEEGRDSFPVFYVNPHSTLAHTVAKLVATRSHRMWIVDVPSPSPSAPQTPLLTPVHSSTSGLVSPGHGSGTAPEMATGETGSGNNSNNNNNNSNHSTNTTTNGGHSRRESTVLVPRATTPGTGPQSPLHGPTGNGGNVPGFASVPAAAFPGAHLSGRLTGVVSLTDILNLFARTTGLHPSDPAEIRARRRRSSSSSLRPSLDGIRTSIDLRR</sequence>
<dbReference type="EMBL" id="AZHD01000015">
    <property type="protein sequence ID" value="OAA57016.1"/>
    <property type="molecule type" value="Genomic_DNA"/>
</dbReference>
<evidence type="ECO:0000256" key="6">
    <source>
        <dbReference type="ARBA" id="ARBA00022490"/>
    </source>
</evidence>
<comment type="subcellular location">
    <subcellularLocation>
        <location evidence="2 9">Cytoplasm</location>
    </subcellularLocation>
</comment>
<dbReference type="GO" id="GO:0042149">
    <property type="term" value="P:cellular response to glucose starvation"/>
    <property type="evidence" value="ECO:0007669"/>
    <property type="project" value="UniProtKB-UniRule"/>
</dbReference>
<dbReference type="GO" id="GO:0030071">
    <property type="term" value="P:regulation of mitotic metaphase/anaphase transition"/>
    <property type="evidence" value="ECO:0007669"/>
    <property type="project" value="InterPro"/>
</dbReference>
<proteinExistence type="inferred from homology"/>
<feature type="region of interest" description="Disordered" evidence="11">
    <location>
        <begin position="408"/>
        <end position="505"/>
    </location>
</feature>
<feature type="compositionally biased region" description="Polar residues" evidence="11">
    <location>
        <begin position="415"/>
        <end position="429"/>
    </location>
</feature>
<evidence type="ECO:0000256" key="1">
    <source>
        <dbReference type="ARBA" id="ARBA00002656"/>
    </source>
</evidence>
<feature type="region of interest" description="Disordered" evidence="11">
    <location>
        <begin position="1"/>
        <end position="66"/>
    </location>
</feature>
<dbReference type="InterPro" id="IPR016711">
    <property type="entry name" value="Ssd23"/>
</dbReference>
<keyword evidence="7" id="KW-0677">Repeat</keyword>
<dbReference type="AlphaFoldDB" id="A0A167PTN6"/>
<feature type="region of interest" description="Disordered" evidence="11">
    <location>
        <begin position="543"/>
        <end position="579"/>
    </location>
</feature>
<dbReference type="InterPro" id="IPR050511">
    <property type="entry name" value="AMPK_gamma/SDS23_families"/>
</dbReference>
<dbReference type="OrthoDB" id="4869092at2759"/>
<evidence type="ECO:0000256" key="2">
    <source>
        <dbReference type="ARBA" id="ARBA00004496"/>
    </source>
</evidence>
<evidence type="ECO:0000256" key="3">
    <source>
        <dbReference type="ARBA" id="ARBA00006624"/>
    </source>
</evidence>
<dbReference type="PANTHER" id="PTHR13780:SF36">
    <property type="entry name" value="CBS DOMAIN-CONTAINING PROTEIN"/>
    <property type="match status" value="1"/>
</dbReference>
<dbReference type="STRING" id="1081102.A0A167PTN6"/>
<protein>
    <recommendedName>
        <fullName evidence="4">Protein SDS23</fullName>
    </recommendedName>
    <alternativeName>
        <fullName evidence="5">Protein sds23</fullName>
    </alternativeName>
</protein>
<keyword evidence="14" id="KW-1185">Reference proteome</keyword>
<accession>A0A167PTN6</accession>
<evidence type="ECO:0000256" key="8">
    <source>
        <dbReference type="ARBA" id="ARBA00023122"/>
    </source>
</evidence>
<dbReference type="PIRSF" id="PIRSF018148">
    <property type="entry name" value="UCP018148_CBS_YBR214w"/>
    <property type="match status" value="1"/>
</dbReference>
<organism evidence="13 14">
    <name type="scientific">Niveomyces insectorum RCEF 264</name>
    <dbReference type="NCBI Taxonomy" id="1081102"/>
    <lineage>
        <taxon>Eukaryota</taxon>
        <taxon>Fungi</taxon>
        <taxon>Dikarya</taxon>
        <taxon>Ascomycota</taxon>
        <taxon>Pezizomycotina</taxon>
        <taxon>Sordariomycetes</taxon>
        <taxon>Hypocreomycetidae</taxon>
        <taxon>Hypocreales</taxon>
        <taxon>Cordycipitaceae</taxon>
        <taxon>Niveomyces</taxon>
    </lineage>
</organism>
<evidence type="ECO:0000313" key="13">
    <source>
        <dbReference type="EMBL" id="OAA57016.1"/>
    </source>
</evidence>
<dbReference type="PROSITE" id="PS51371">
    <property type="entry name" value="CBS"/>
    <property type="match status" value="1"/>
</dbReference>
<dbReference type="SUPFAM" id="SSF54631">
    <property type="entry name" value="CBS-domain pair"/>
    <property type="match status" value="2"/>
</dbReference>
<keyword evidence="8 10" id="KW-0129">CBS domain</keyword>